<name>A0A1L5PZ21_PSEPU</name>
<proteinExistence type="predicted"/>
<accession>A0A1L5PZ21</accession>
<dbReference type="Proteomes" id="UP000185146">
    <property type="component" value="Chromosome"/>
</dbReference>
<dbReference type="EMBL" id="CP018743">
    <property type="protein sequence ID" value="APO85391.1"/>
    <property type="molecule type" value="Genomic_DNA"/>
</dbReference>
<organism evidence="1 2">
    <name type="scientific">Pseudomonas putida</name>
    <name type="common">Arthrobacter siderocapsulatus</name>
    <dbReference type="NCBI Taxonomy" id="303"/>
    <lineage>
        <taxon>Bacteria</taxon>
        <taxon>Pseudomonadati</taxon>
        <taxon>Pseudomonadota</taxon>
        <taxon>Gammaproteobacteria</taxon>
        <taxon>Pseudomonadales</taxon>
        <taxon>Pseudomonadaceae</taxon>
        <taxon>Pseudomonas</taxon>
    </lineage>
</organism>
<protein>
    <submittedName>
        <fullName evidence="1">Uncharacterized protein</fullName>
    </submittedName>
</protein>
<reference evidence="1 2" key="1">
    <citation type="submission" date="2016-12" db="EMBL/GenBank/DDBJ databases">
        <title>Draft Genome Sequence of Mercury Resistant Pseudomonas DRA525.</title>
        <authorList>
            <person name="Drace K.M."/>
        </authorList>
    </citation>
    <scope>NUCLEOTIDE SEQUENCE [LARGE SCALE GENOMIC DNA]</scope>
    <source>
        <strain evidence="1 2">DRA525</strain>
    </source>
</reference>
<sequence>MLCSPFATQGRSHRYSDNLESNAVPVGAALAAKQATRWMARASPVFAGKPAPTVFAPNQRKEIPACCST</sequence>
<gene>
    <name evidence="1" type="ORF">BL240_11830</name>
</gene>
<evidence type="ECO:0000313" key="2">
    <source>
        <dbReference type="Proteomes" id="UP000185146"/>
    </source>
</evidence>
<evidence type="ECO:0000313" key="1">
    <source>
        <dbReference type="EMBL" id="APO85391.1"/>
    </source>
</evidence>
<dbReference type="AlphaFoldDB" id="A0A1L5PZ21"/>